<feature type="domain" description="HTH luxR-type" evidence="5">
    <location>
        <begin position="155"/>
        <end position="218"/>
    </location>
</feature>
<evidence type="ECO:0000256" key="4">
    <source>
        <dbReference type="SAM" id="Phobius"/>
    </source>
</evidence>
<dbReference type="PANTHER" id="PTHR44688">
    <property type="entry name" value="DNA-BINDING TRANSCRIPTIONAL ACTIVATOR DEVR_DOSR"/>
    <property type="match status" value="1"/>
</dbReference>
<sequence length="218" mass="23156">MFDGWLALMLLGATALFAGLCMAVVRAFFSKSPSRAAYRAVALWAVSFTAAVVGCPLASDSFGTAGAAGFVVVLCFSASVLYLLLSRWWEGRDAAAAVAYLQMCRMRAPDAHRAPGGAAADAGDGGAGRAAGDARAAGESDDLVSERDPAIVCAMAARDFDLTRREEEILLLLLDGRSFASIAGELFISDNTVKTHVRHIYRKTGVNRKEDLVRRVYG</sequence>
<dbReference type="EMBL" id="AP025564">
    <property type="protein sequence ID" value="BDE96573.1"/>
    <property type="molecule type" value="Genomic_DNA"/>
</dbReference>
<keyword evidence="4" id="KW-0472">Membrane</keyword>
<evidence type="ECO:0000256" key="2">
    <source>
        <dbReference type="ARBA" id="ARBA00023125"/>
    </source>
</evidence>
<dbReference type="Gene3D" id="1.10.10.10">
    <property type="entry name" value="Winged helix-like DNA-binding domain superfamily/Winged helix DNA-binding domain"/>
    <property type="match status" value="1"/>
</dbReference>
<dbReference type="Pfam" id="PF00196">
    <property type="entry name" value="GerE"/>
    <property type="match status" value="1"/>
</dbReference>
<keyword evidence="4" id="KW-1133">Transmembrane helix</keyword>
<dbReference type="CDD" id="cd06170">
    <property type="entry name" value="LuxR_C_like"/>
    <property type="match status" value="1"/>
</dbReference>
<organism evidence="6 7">
    <name type="scientific">Raoultibacter timonensis</name>
    <dbReference type="NCBI Taxonomy" id="1907662"/>
    <lineage>
        <taxon>Bacteria</taxon>
        <taxon>Bacillati</taxon>
        <taxon>Actinomycetota</taxon>
        <taxon>Coriobacteriia</taxon>
        <taxon>Eggerthellales</taxon>
        <taxon>Eggerthellaceae</taxon>
        <taxon>Raoultibacter</taxon>
    </lineage>
</organism>
<keyword evidence="7" id="KW-1185">Reference proteome</keyword>
<proteinExistence type="predicted"/>
<evidence type="ECO:0000256" key="1">
    <source>
        <dbReference type="ARBA" id="ARBA00023015"/>
    </source>
</evidence>
<feature type="transmembrane region" description="Helical" evidence="4">
    <location>
        <begin position="6"/>
        <end position="29"/>
    </location>
</feature>
<accession>A0ABM7WJR2</accession>
<evidence type="ECO:0000313" key="6">
    <source>
        <dbReference type="EMBL" id="BDE96573.1"/>
    </source>
</evidence>
<feature type="transmembrane region" description="Helical" evidence="4">
    <location>
        <begin position="41"/>
        <end position="59"/>
    </location>
</feature>
<gene>
    <name evidence="6" type="ORF">CE91St30_19060</name>
</gene>
<dbReference type="RefSeq" id="WP_244385834.1">
    <property type="nucleotide sequence ID" value="NZ_AP025564.1"/>
</dbReference>
<protein>
    <recommendedName>
        <fullName evidence="5">HTH luxR-type domain-containing protein</fullName>
    </recommendedName>
</protein>
<keyword evidence="2" id="KW-0238">DNA-binding</keyword>
<evidence type="ECO:0000259" key="5">
    <source>
        <dbReference type="PROSITE" id="PS50043"/>
    </source>
</evidence>
<evidence type="ECO:0000256" key="3">
    <source>
        <dbReference type="ARBA" id="ARBA00023163"/>
    </source>
</evidence>
<dbReference type="SMART" id="SM00421">
    <property type="entry name" value="HTH_LUXR"/>
    <property type="match status" value="1"/>
</dbReference>
<keyword evidence="3" id="KW-0804">Transcription</keyword>
<name>A0ABM7WJR2_9ACTN</name>
<evidence type="ECO:0000313" key="7">
    <source>
        <dbReference type="Proteomes" id="UP001320544"/>
    </source>
</evidence>
<dbReference type="InterPro" id="IPR016032">
    <property type="entry name" value="Sig_transdc_resp-reg_C-effctor"/>
</dbReference>
<dbReference type="PRINTS" id="PR00038">
    <property type="entry name" value="HTHLUXR"/>
</dbReference>
<dbReference type="PANTHER" id="PTHR44688:SF16">
    <property type="entry name" value="DNA-BINDING TRANSCRIPTIONAL ACTIVATOR DEVR_DOSR"/>
    <property type="match status" value="1"/>
</dbReference>
<reference evidence="6 7" key="1">
    <citation type="submission" date="2022-01" db="EMBL/GenBank/DDBJ databases">
        <title>Novel bile acid biosynthetic pathways are enriched in the microbiome of centenarians.</title>
        <authorList>
            <person name="Sato Y."/>
            <person name="Atarashi K."/>
            <person name="Plichta R.D."/>
            <person name="Arai Y."/>
            <person name="Sasajima S."/>
            <person name="Kearney M.S."/>
            <person name="Suda W."/>
            <person name="Takeshita K."/>
            <person name="Sasaki T."/>
            <person name="Okamoto S."/>
            <person name="Skelly N.A."/>
            <person name="Okamura Y."/>
            <person name="Vlamakis H."/>
            <person name="Li Y."/>
            <person name="Tanoue T."/>
            <person name="Takei H."/>
            <person name="Nittono H."/>
            <person name="Narushima S."/>
            <person name="Irie J."/>
            <person name="Itoh H."/>
            <person name="Moriya K."/>
            <person name="Sugiura Y."/>
            <person name="Suematsu M."/>
            <person name="Moritoki N."/>
            <person name="Shibata S."/>
            <person name="Littman R.D."/>
            <person name="Fischbach A.M."/>
            <person name="Uwamino Y."/>
            <person name="Inoue T."/>
            <person name="Honda A."/>
            <person name="Hattori M."/>
            <person name="Murai T."/>
            <person name="Xavier J.R."/>
            <person name="Hirose N."/>
            <person name="Honda K."/>
        </authorList>
    </citation>
    <scope>NUCLEOTIDE SEQUENCE [LARGE SCALE GENOMIC DNA]</scope>
    <source>
        <strain evidence="6 7">CE91-St30</strain>
    </source>
</reference>
<dbReference type="InterPro" id="IPR036388">
    <property type="entry name" value="WH-like_DNA-bd_sf"/>
</dbReference>
<dbReference type="Proteomes" id="UP001320544">
    <property type="component" value="Chromosome"/>
</dbReference>
<dbReference type="PROSITE" id="PS50043">
    <property type="entry name" value="HTH_LUXR_2"/>
    <property type="match status" value="1"/>
</dbReference>
<keyword evidence="1" id="KW-0805">Transcription regulation</keyword>
<feature type="transmembrane region" description="Helical" evidence="4">
    <location>
        <begin position="65"/>
        <end position="85"/>
    </location>
</feature>
<keyword evidence="4" id="KW-0812">Transmembrane</keyword>
<dbReference type="InterPro" id="IPR000792">
    <property type="entry name" value="Tscrpt_reg_LuxR_C"/>
</dbReference>
<dbReference type="SUPFAM" id="SSF46894">
    <property type="entry name" value="C-terminal effector domain of the bipartite response regulators"/>
    <property type="match status" value="1"/>
</dbReference>